<dbReference type="STRING" id="7574.A0A1S3HWZ3"/>
<feature type="transmembrane region" description="Helical" evidence="9">
    <location>
        <begin position="78"/>
        <end position="96"/>
    </location>
</feature>
<dbReference type="KEGG" id="lak:106158220"/>
<dbReference type="SUPFAM" id="SSF103473">
    <property type="entry name" value="MFS general substrate transporter"/>
    <property type="match status" value="1"/>
</dbReference>
<dbReference type="FunCoup" id="A0A1S3HWZ3">
    <property type="interactions" value="320"/>
</dbReference>
<feature type="transmembrane region" description="Helical" evidence="9">
    <location>
        <begin position="7"/>
        <end position="25"/>
    </location>
</feature>
<dbReference type="Proteomes" id="UP000085678">
    <property type="component" value="Unplaced"/>
</dbReference>
<evidence type="ECO:0000256" key="4">
    <source>
        <dbReference type="ARBA" id="ARBA00022989"/>
    </source>
</evidence>
<dbReference type="Gene3D" id="1.20.1250.20">
    <property type="entry name" value="MFS general substrate transporter like domains"/>
    <property type="match status" value="2"/>
</dbReference>
<dbReference type="OrthoDB" id="196103at2759"/>
<feature type="transmembrane region" description="Helical" evidence="9">
    <location>
        <begin position="423"/>
        <end position="444"/>
    </location>
</feature>
<reference evidence="11" key="1">
    <citation type="submission" date="2025-08" db="UniProtKB">
        <authorList>
            <consortium name="RefSeq"/>
        </authorList>
    </citation>
    <scope>IDENTIFICATION</scope>
    <source>
        <tissue evidence="11">Gonads</tissue>
    </source>
</reference>
<dbReference type="InterPro" id="IPR010291">
    <property type="entry name" value="Ion_channel_UNC-93"/>
</dbReference>
<proteinExistence type="inferred from homology"/>
<dbReference type="PANTHER" id="PTHR23294">
    <property type="entry name" value="ET TRANSLATION PRODUCT-RELATED"/>
    <property type="match status" value="1"/>
</dbReference>
<keyword evidence="4 9" id="KW-1133">Transmembrane helix</keyword>
<feature type="transmembrane region" description="Helical" evidence="9">
    <location>
        <begin position="45"/>
        <end position="66"/>
    </location>
</feature>
<evidence type="ECO:0000313" key="10">
    <source>
        <dbReference type="Proteomes" id="UP000085678"/>
    </source>
</evidence>
<dbReference type="PANTHER" id="PTHR23294:SF0">
    <property type="entry name" value="UNC93-LIKE PROTEIN MFSD11"/>
    <property type="match status" value="1"/>
</dbReference>
<feature type="transmembrane region" description="Helical" evidence="9">
    <location>
        <begin position="172"/>
        <end position="191"/>
    </location>
</feature>
<feature type="transmembrane region" description="Helical" evidence="9">
    <location>
        <begin position="138"/>
        <end position="157"/>
    </location>
</feature>
<evidence type="ECO:0000256" key="7">
    <source>
        <dbReference type="ARBA" id="ARBA00040302"/>
    </source>
</evidence>
<dbReference type="Pfam" id="PF05978">
    <property type="entry name" value="UNC-93"/>
    <property type="match status" value="1"/>
</dbReference>
<comment type="subcellular location">
    <subcellularLocation>
        <location evidence="1">Membrane</location>
        <topology evidence="1">Multi-pass membrane protein</topology>
    </subcellularLocation>
</comment>
<feature type="transmembrane region" description="Helical" evidence="9">
    <location>
        <begin position="322"/>
        <end position="342"/>
    </location>
</feature>
<evidence type="ECO:0000256" key="8">
    <source>
        <dbReference type="ARBA" id="ARBA00041910"/>
    </source>
</evidence>
<evidence type="ECO:0000256" key="9">
    <source>
        <dbReference type="SAM" id="Phobius"/>
    </source>
</evidence>
<name>A0A1S3HWZ3_LINAN</name>
<evidence type="ECO:0000256" key="5">
    <source>
        <dbReference type="ARBA" id="ARBA00023136"/>
    </source>
</evidence>
<keyword evidence="3 9" id="KW-0812">Transmembrane</keyword>
<dbReference type="GO" id="GO:0016020">
    <property type="term" value="C:membrane"/>
    <property type="evidence" value="ECO:0007669"/>
    <property type="project" value="UniProtKB-SubCell"/>
</dbReference>
<dbReference type="GeneID" id="106158220"/>
<feature type="transmembrane region" description="Helical" evidence="9">
    <location>
        <begin position="287"/>
        <end position="310"/>
    </location>
</feature>
<keyword evidence="5 9" id="KW-0472">Membrane</keyword>
<feature type="transmembrane region" description="Helical" evidence="9">
    <location>
        <begin position="102"/>
        <end position="126"/>
    </location>
</feature>
<feature type="transmembrane region" description="Helical" evidence="9">
    <location>
        <begin position="354"/>
        <end position="376"/>
    </location>
</feature>
<organism evidence="10 11">
    <name type="scientific">Lingula anatina</name>
    <name type="common">Brachiopod</name>
    <name type="synonym">Lingula unguis</name>
    <dbReference type="NCBI Taxonomy" id="7574"/>
    <lineage>
        <taxon>Eukaryota</taxon>
        <taxon>Metazoa</taxon>
        <taxon>Spiralia</taxon>
        <taxon>Lophotrochozoa</taxon>
        <taxon>Brachiopoda</taxon>
        <taxon>Linguliformea</taxon>
        <taxon>Lingulata</taxon>
        <taxon>Lingulida</taxon>
        <taxon>Linguloidea</taxon>
        <taxon>Lingulidae</taxon>
        <taxon>Lingula</taxon>
    </lineage>
</organism>
<dbReference type="AlphaFoldDB" id="A0A1S3HWZ3"/>
<dbReference type="InterPro" id="IPR036259">
    <property type="entry name" value="MFS_trans_sf"/>
</dbReference>
<keyword evidence="6" id="KW-0325">Glycoprotein</keyword>
<evidence type="ECO:0000256" key="1">
    <source>
        <dbReference type="ARBA" id="ARBA00004141"/>
    </source>
</evidence>
<keyword evidence="10" id="KW-1185">Reference proteome</keyword>
<protein>
    <recommendedName>
        <fullName evidence="7">UNC93-like protein MFSD11</fullName>
    </recommendedName>
    <alternativeName>
        <fullName evidence="8">Major facilitator superfamily domain-containing protein 11</fullName>
    </alternativeName>
</protein>
<accession>A0A1S3HWZ3</accession>
<dbReference type="RefSeq" id="XP_013389579.1">
    <property type="nucleotide sequence ID" value="XM_013534125.1"/>
</dbReference>
<gene>
    <name evidence="11" type="primary">LOC106158220</name>
</gene>
<dbReference type="CDD" id="cd17407">
    <property type="entry name" value="MFS_MFSD11"/>
    <property type="match status" value="1"/>
</dbReference>
<evidence type="ECO:0000256" key="6">
    <source>
        <dbReference type="ARBA" id="ARBA00023180"/>
    </source>
</evidence>
<dbReference type="InParanoid" id="A0A1S3HWZ3"/>
<sequence length="461" mass="50102">MADWRLINVLVLGIGFMFIFSAFQTCSMVEQTVITDARDAPNSTFTGNGYTSLATIYVVFAAANWIAPSVVALCGPKWSMVLGGFLYLLFIASFLYPMTWALYVGSVLVGIGAAVLWTAQGSFLTLNSDAETVGRNSGIFWALLQSSLLIGNLFSYFELRGATTISDSRRTVLFGVFSGACFLGVLSFVFLRKAPFTSSKEIQNVNISSSGIRTGPGEPNGTEVVNVMEDRPAGPVKALVQSFKLMATKNMLLLSVCFAYTGLELTFFSGVYGTSVSNTKILKDPDALIGICGMFIGAGEIIGGAAFGLLGKRTNRFGRDPIVLLGFLVHTVAFFLIFINIPDIAPIDKTQDVAYFYSVFPNEYVAVLCGFLLGFGDSTFNTQIYSILGFMYPDESAPAFALYKFMQSLAAAVAFFYSDVLMLKWQLLILQVMCVLGSFCFFIVEWGASHLHGPGMYTSID</sequence>
<evidence type="ECO:0000256" key="3">
    <source>
        <dbReference type="ARBA" id="ARBA00022692"/>
    </source>
</evidence>
<evidence type="ECO:0000256" key="2">
    <source>
        <dbReference type="ARBA" id="ARBA00009172"/>
    </source>
</evidence>
<dbReference type="InterPro" id="IPR051617">
    <property type="entry name" value="UNC-93-like_regulator"/>
</dbReference>
<evidence type="ECO:0000313" key="11">
    <source>
        <dbReference type="RefSeq" id="XP_013389579.1"/>
    </source>
</evidence>
<comment type="similarity">
    <text evidence="2">Belongs to the unc-93 family.</text>
</comment>
<feature type="transmembrane region" description="Helical" evidence="9">
    <location>
        <begin position="251"/>
        <end position="275"/>
    </location>
</feature>